<gene>
    <name evidence="1" type="ORF">GJQ57_04655</name>
</gene>
<protein>
    <submittedName>
        <fullName evidence="1">Uncharacterized protein</fullName>
    </submittedName>
</protein>
<comment type="caution">
    <text evidence="1">The sequence shown here is derived from an EMBL/GenBank/DDBJ whole genome shotgun (WGS) entry which is preliminary data.</text>
</comment>
<accession>A0A7X2HK21</accession>
<proteinExistence type="predicted"/>
<dbReference type="Proteomes" id="UP000441032">
    <property type="component" value="Unassembled WGS sequence"/>
</dbReference>
<dbReference type="EMBL" id="WJYN01000001">
    <property type="protein sequence ID" value="MRS97944.1"/>
    <property type="molecule type" value="Genomic_DNA"/>
</dbReference>
<dbReference type="AlphaFoldDB" id="A0A7X2HK21"/>
<organism evidence="1 2">
    <name type="scientific">Ralstonia pickettii</name>
    <name type="common">Burkholderia pickettii</name>
    <dbReference type="NCBI Taxonomy" id="329"/>
    <lineage>
        <taxon>Bacteria</taxon>
        <taxon>Pseudomonadati</taxon>
        <taxon>Pseudomonadota</taxon>
        <taxon>Betaproteobacteria</taxon>
        <taxon>Burkholderiales</taxon>
        <taxon>Burkholderiaceae</taxon>
        <taxon>Ralstonia</taxon>
    </lineage>
</organism>
<reference evidence="1 2" key="1">
    <citation type="submission" date="2019-11" db="EMBL/GenBank/DDBJ databases">
        <title>Phenotypic characterization of an OXA-22 and OXA-60 co-producing Ralstonia pickettii clinical strain.</title>
        <authorList>
            <person name="He F."/>
        </authorList>
    </citation>
    <scope>NUCLEOTIDE SEQUENCE [LARGE SCALE GENOMIC DNA]</scope>
    <source>
        <strain evidence="1 2">PSLESD1</strain>
    </source>
</reference>
<evidence type="ECO:0000313" key="1">
    <source>
        <dbReference type="EMBL" id="MRS97944.1"/>
    </source>
</evidence>
<evidence type="ECO:0000313" key="2">
    <source>
        <dbReference type="Proteomes" id="UP000441032"/>
    </source>
</evidence>
<sequence>MPQADTSLRALIAKWFGLSDTPHLRITRLHCPGVDCGCVQAELTTSARPLAILFFRHRAGCWRLFPPSSARRP</sequence>
<name>A0A7X2HK21_RALPI</name>